<dbReference type="OMA" id="WEQERYN"/>
<organism evidence="3 4">
    <name type="scientific">Globisporangium ultimum (strain ATCC 200006 / CBS 805.95 / DAOM BR144)</name>
    <name type="common">Pythium ultimum</name>
    <dbReference type="NCBI Taxonomy" id="431595"/>
    <lineage>
        <taxon>Eukaryota</taxon>
        <taxon>Sar</taxon>
        <taxon>Stramenopiles</taxon>
        <taxon>Oomycota</taxon>
        <taxon>Peronosporomycetes</taxon>
        <taxon>Pythiales</taxon>
        <taxon>Pythiaceae</taxon>
        <taxon>Globisporangium</taxon>
    </lineage>
</organism>
<feature type="compositionally biased region" description="Low complexity" evidence="2">
    <location>
        <begin position="583"/>
        <end position="601"/>
    </location>
</feature>
<dbReference type="EnsemblProtists" id="PYU1_T011148">
    <property type="protein sequence ID" value="PYU1_T011148"/>
    <property type="gene ID" value="PYU1_G011124"/>
</dbReference>
<dbReference type="EMBL" id="GL376606">
    <property type="status" value="NOT_ANNOTATED_CDS"/>
    <property type="molecule type" value="Genomic_DNA"/>
</dbReference>
<keyword evidence="1" id="KW-0175">Coiled coil</keyword>
<feature type="region of interest" description="Disordered" evidence="2">
    <location>
        <begin position="379"/>
        <end position="448"/>
    </location>
</feature>
<feature type="compositionally biased region" description="Polar residues" evidence="2">
    <location>
        <begin position="716"/>
        <end position="728"/>
    </location>
</feature>
<proteinExistence type="predicted"/>
<protein>
    <submittedName>
        <fullName evidence="3">Uncharacterized protein</fullName>
    </submittedName>
</protein>
<evidence type="ECO:0000313" key="3">
    <source>
        <dbReference type="EnsemblProtists" id="PYU1_T011148"/>
    </source>
</evidence>
<dbReference type="VEuPathDB" id="FungiDB:PYU1_G011124"/>
<feature type="compositionally biased region" description="Basic and acidic residues" evidence="2">
    <location>
        <begin position="674"/>
        <end position="686"/>
    </location>
</feature>
<feature type="compositionally biased region" description="Basic and acidic residues" evidence="2">
    <location>
        <begin position="654"/>
        <end position="666"/>
    </location>
</feature>
<accession>K3X1P9</accession>
<reference evidence="3" key="3">
    <citation type="submission" date="2015-02" db="UniProtKB">
        <authorList>
            <consortium name="EnsemblProtists"/>
        </authorList>
    </citation>
    <scope>IDENTIFICATION</scope>
    <source>
        <strain evidence="3">DAOM BR144</strain>
    </source>
</reference>
<dbReference type="InParanoid" id="K3X1P9"/>
<sequence>MIKAPAKARPKPRPKKPPTSKQDDANEGDGGPVGVEKAAKDAKPPKPKRRRPPPKKKDIDSDGADGLHKDRAEERKHKLSSHLQFLHGQDDHRYYERAPRLLPEIPGVKSLSLTEINSDIKHIQSALNVFEAKVTALLPSGSNHHGKHRVDMFDDDDDEANIDMAYGFKPRRARPNGVITPEEVVESLPICRRAVRITQRELAVMKRERDDLERDFMRLRCKYVYHVSEMKKMQKQQDRITRVLSRDVVKIAKSLESSRRRTNALQDIMTELETRGSNIIRLTREKHQLETILKKNEITLPEIEEVYVGDRVECLLGKGQVLSMDEDTRILVVDMDHGGRAYVQESEVEVLPAEVTYLDVEKELKQTFFEKIGALVQPNGRFGSRRHGKNTSGDLELSGGTGENAMYDGDSGDDDDDDDDDEESDEDDDDNDSGKNADSDADLPKQKKRKLMMMTASNSSSSTLKKKQKYQRVIDYPACTIPITPYETGLLLSPLSTLPDRVAAVGPNALQWKDSFLPSRMHEWEQERYESLQMKGEIERLRFQLHRAEAEKLDAQQHASDQLESINQLVAQLDKLRDTTSASFNGGNLQSSNSSNSANNQCPTCSNGTGNASRKNSSSSVKTIKSSAKSSHKKDAGKRQHGENLDDDTQEASTDEKNDNKAKNDSPEEEGDDGVDHDSKEGRDADHDDVDAGAESSDGASSKPTTRSLRPRRKPTSNSTTASPKQSK</sequence>
<feature type="compositionally biased region" description="Basic residues" evidence="2">
    <location>
        <begin position="1"/>
        <end position="18"/>
    </location>
</feature>
<reference evidence="4" key="2">
    <citation type="submission" date="2010-04" db="EMBL/GenBank/DDBJ databases">
        <authorList>
            <person name="Buell R."/>
            <person name="Hamilton J."/>
            <person name="Hostetler J."/>
        </authorList>
    </citation>
    <scope>NUCLEOTIDE SEQUENCE [LARGE SCALE GENOMIC DNA]</scope>
    <source>
        <strain evidence="4">DAOM:BR144</strain>
    </source>
</reference>
<feature type="compositionally biased region" description="Basic and acidic residues" evidence="2">
    <location>
        <begin position="432"/>
        <end position="445"/>
    </location>
</feature>
<dbReference type="eggNOG" id="ENOG502R0W8">
    <property type="taxonomic scope" value="Eukaryota"/>
</dbReference>
<feature type="compositionally biased region" description="Basic residues" evidence="2">
    <location>
        <begin position="45"/>
        <end position="54"/>
    </location>
</feature>
<reference evidence="4" key="1">
    <citation type="journal article" date="2010" name="Genome Biol.">
        <title>Genome sequence of the necrotrophic plant pathogen Pythium ultimum reveals original pathogenicity mechanisms and effector repertoire.</title>
        <authorList>
            <person name="Levesque C.A."/>
            <person name="Brouwer H."/>
            <person name="Cano L."/>
            <person name="Hamilton J.P."/>
            <person name="Holt C."/>
            <person name="Huitema E."/>
            <person name="Raffaele S."/>
            <person name="Robideau G.P."/>
            <person name="Thines M."/>
            <person name="Win J."/>
            <person name="Zerillo M.M."/>
            <person name="Beakes G.W."/>
            <person name="Boore J.L."/>
            <person name="Busam D."/>
            <person name="Dumas B."/>
            <person name="Ferriera S."/>
            <person name="Fuerstenberg S.I."/>
            <person name="Gachon C.M."/>
            <person name="Gaulin E."/>
            <person name="Govers F."/>
            <person name="Grenville-Briggs L."/>
            <person name="Horner N."/>
            <person name="Hostetler J."/>
            <person name="Jiang R.H."/>
            <person name="Johnson J."/>
            <person name="Krajaejun T."/>
            <person name="Lin H."/>
            <person name="Meijer H.J."/>
            <person name="Moore B."/>
            <person name="Morris P."/>
            <person name="Phuntmart V."/>
            <person name="Puiu D."/>
            <person name="Shetty J."/>
            <person name="Stajich J.E."/>
            <person name="Tripathy S."/>
            <person name="Wawra S."/>
            <person name="van West P."/>
            <person name="Whitty B.R."/>
            <person name="Coutinho P.M."/>
            <person name="Henrissat B."/>
            <person name="Martin F."/>
            <person name="Thomas P.D."/>
            <person name="Tyler B.M."/>
            <person name="De Vries R.P."/>
            <person name="Kamoun S."/>
            <person name="Yandell M."/>
            <person name="Tisserat N."/>
            <person name="Buell C.R."/>
        </authorList>
    </citation>
    <scope>NUCLEOTIDE SEQUENCE</scope>
    <source>
        <strain evidence="4">DAOM:BR144</strain>
    </source>
</reference>
<evidence type="ECO:0000313" key="4">
    <source>
        <dbReference type="Proteomes" id="UP000019132"/>
    </source>
</evidence>
<feature type="compositionally biased region" description="Low complexity" evidence="2">
    <location>
        <begin position="693"/>
        <end position="702"/>
    </location>
</feature>
<feature type="coiled-coil region" evidence="1">
    <location>
        <begin position="195"/>
        <end position="222"/>
    </location>
</feature>
<feature type="region of interest" description="Disordered" evidence="2">
    <location>
        <begin position="1"/>
        <end position="85"/>
    </location>
</feature>
<keyword evidence="4" id="KW-1185">Reference proteome</keyword>
<feature type="compositionally biased region" description="Low complexity" evidence="2">
    <location>
        <begin position="615"/>
        <end position="629"/>
    </location>
</feature>
<name>K3X1P9_GLOUD</name>
<evidence type="ECO:0000256" key="1">
    <source>
        <dbReference type="SAM" id="Coils"/>
    </source>
</evidence>
<dbReference type="Proteomes" id="UP000019132">
    <property type="component" value="Unassembled WGS sequence"/>
</dbReference>
<feature type="compositionally biased region" description="Basic and acidic residues" evidence="2">
    <location>
        <begin position="633"/>
        <end position="644"/>
    </location>
</feature>
<feature type="coiled-coil region" evidence="1">
    <location>
        <begin position="531"/>
        <end position="579"/>
    </location>
</feature>
<feature type="compositionally biased region" description="Basic and acidic residues" evidence="2">
    <location>
        <begin position="55"/>
        <end position="76"/>
    </location>
</feature>
<dbReference type="PANTHER" id="PTHR48209:SF2">
    <property type="entry name" value="FI24008P1"/>
    <property type="match status" value="1"/>
</dbReference>
<dbReference type="AlphaFoldDB" id="K3X1P9"/>
<dbReference type="PANTHER" id="PTHR48209">
    <property type="entry name" value="AGL056WP"/>
    <property type="match status" value="1"/>
</dbReference>
<dbReference type="HOGENOM" id="CLU_032015_0_0_1"/>
<feature type="region of interest" description="Disordered" evidence="2">
    <location>
        <begin position="582"/>
        <end position="728"/>
    </location>
</feature>
<evidence type="ECO:0000256" key="2">
    <source>
        <dbReference type="SAM" id="MobiDB-lite"/>
    </source>
</evidence>
<feature type="compositionally biased region" description="Polar residues" evidence="2">
    <location>
        <begin position="602"/>
        <end position="614"/>
    </location>
</feature>
<feature type="compositionally biased region" description="Acidic residues" evidence="2">
    <location>
        <begin position="410"/>
        <end position="431"/>
    </location>
</feature>